<accession>A0A5C5ZW66</accession>
<evidence type="ECO:0000313" key="4">
    <source>
        <dbReference type="Proteomes" id="UP000316213"/>
    </source>
</evidence>
<keyword evidence="2" id="KW-1133">Transmembrane helix</keyword>
<keyword evidence="1" id="KW-0175">Coiled coil</keyword>
<dbReference type="OrthoDB" id="263014at2"/>
<proteinExistence type="predicted"/>
<evidence type="ECO:0000256" key="1">
    <source>
        <dbReference type="SAM" id="Coils"/>
    </source>
</evidence>
<keyword evidence="4" id="KW-1185">Reference proteome</keyword>
<dbReference type="EMBL" id="SJPM01000013">
    <property type="protein sequence ID" value="TWT91842.1"/>
    <property type="molecule type" value="Genomic_DNA"/>
</dbReference>
<evidence type="ECO:0000256" key="2">
    <source>
        <dbReference type="SAM" id="Phobius"/>
    </source>
</evidence>
<gene>
    <name evidence="3" type="ORF">Pla100_48800</name>
</gene>
<keyword evidence="2" id="KW-0812">Transmembrane</keyword>
<dbReference type="Proteomes" id="UP000316213">
    <property type="component" value="Unassembled WGS sequence"/>
</dbReference>
<evidence type="ECO:0000313" key="3">
    <source>
        <dbReference type="EMBL" id="TWT91842.1"/>
    </source>
</evidence>
<dbReference type="AlphaFoldDB" id="A0A5C5ZW66"/>
<reference evidence="3 4" key="1">
    <citation type="submission" date="2019-02" db="EMBL/GenBank/DDBJ databases">
        <title>Deep-cultivation of Planctomycetes and their phenomic and genomic characterization uncovers novel biology.</title>
        <authorList>
            <person name="Wiegand S."/>
            <person name="Jogler M."/>
            <person name="Boedeker C."/>
            <person name="Pinto D."/>
            <person name="Vollmers J."/>
            <person name="Rivas-Marin E."/>
            <person name="Kohn T."/>
            <person name="Peeters S.H."/>
            <person name="Heuer A."/>
            <person name="Rast P."/>
            <person name="Oberbeckmann S."/>
            <person name="Bunk B."/>
            <person name="Jeske O."/>
            <person name="Meyerdierks A."/>
            <person name="Storesund J.E."/>
            <person name="Kallscheuer N."/>
            <person name="Luecker S."/>
            <person name="Lage O.M."/>
            <person name="Pohl T."/>
            <person name="Merkel B.J."/>
            <person name="Hornburger P."/>
            <person name="Mueller R.-W."/>
            <person name="Bruemmer F."/>
            <person name="Labrenz M."/>
            <person name="Spormann A.M."/>
            <person name="Op Den Camp H."/>
            <person name="Overmann J."/>
            <person name="Amann R."/>
            <person name="Jetten M.S.M."/>
            <person name="Mascher T."/>
            <person name="Medema M.H."/>
            <person name="Devos D.P."/>
            <person name="Kaster A.-K."/>
            <person name="Ovreas L."/>
            <person name="Rohde M."/>
            <person name="Galperin M.Y."/>
            <person name="Jogler C."/>
        </authorList>
    </citation>
    <scope>NUCLEOTIDE SEQUENCE [LARGE SCALE GENOMIC DNA]</scope>
    <source>
        <strain evidence="3 4">Pla100</strain>
    </source>
</reference>
<name>A0A5C5ZW66_9BACT</name>
<keyword evidence="2" id="KW-0472">Membrane</keyword>
<sequence>MGRRRQENALSLFAFQDIITGVAGVMLFILLLLVVQLAIPAAQKVRSERTDGPLFPVASDSDIEHLEQLRERLASLRSQTEDRLEVQSIGADATLRELHKRLDETLARQQDLNRDTESLAEQITTNASSDEFQRVEREVESMQNELAVIEAELQRFAGGEFITFRATDSRADVWLVDVRRRSAELMSLQDPSNNDRMEFEESIEPPTLAKRIAERLRQNQGSLSVVLLFRPSAAGGASELLRAMRSLGYNVALELLDSETQIIQQPSDRGVAAP</sequence>
<comment type="caution">
    <text evidence="3">The sequence shown here is derived from an EMBL/GenBank/DDBJ whole genome shotgun (WGS) entry which is preliminary data.</text>
</comment>
<protein>
    <submittedName>
        <fullName evidence="3">Uncharacterized protein</fullName>
    </submittedName>
</protein>
<dbReference type="RefSeq" id="WP_146580775.1">
    <property type="nucleotide sequence ID" value="NZ_SJPM01000013.1"/>
</dbReference>
<feature type="coiled-coil region" evidence="1">
    <location>
        <begin position="63"/>
        <end position="152"/>
    </location>
</feature>
<organism evidence="3 4">
    <name type="scientific">Neorhodopirellula pilleata</name>
    <dbReference type="NCBI Taxonomy" id="2714738"/>
    <lineage>
        <taxon>Bacteria</taxon>
        <taxon>Pseudomonadati</taxon>
        <taxon>Planctomycetota</taxon>
        <taxon>Planctomycetia</taxon>
        <taxon>Pirellulales</taxon>
        <taxon>Pirellulaceae</taxon>
        <taxon>Neorhodopirellula</taxon>
    </lineage>
</organism>
<feature type="transmembrane region" description="Helical" evidence="2">
    <location>
        <begin position="12"/>
        <end position="39"/>
    </location>
</feature>